<comment type="caution">
    <text evidence="1">The sequence shown here is derived from an EMBL/GenBank/DDBJ whole genome shotgun (WGS) entry which is preliminary data.</text>
</comment>
<reference evidence="1" key="1">
    <citation type="journal article" date="2023" name="Mol. Biol. Evol.">
        <title>Third-Generation Sequencing Reveals the Adaptive Role of the Epigenome in Three Deep-Sea Polychaetes.</title>
        <authorList>
            <person name="Perez M."/>
            <person name="Aroh O."/>
            <person name="Sun Y."/>
            <person name="Lan Y."/>
            <person name="Juniper S.K."/>
            <person name="Young C.R."/>
            <person name="Angers B."/>
            <person name="Qian P.Y."/>
        </authorList>
    </citation>
    <scope>NUCLEOTIDE SEQUENCE</scope>
    <source>
        <strain evidence="1">R07B-5</strain>
    </source>
</reference>
<keyword evidence="2" id="KW-1185">Reference proteome</keyword>
<dbReference type="EMBL" id="JAODUO010001345">
    <property type="protein sequence ID" value="KAK2165865.1"/>
    <property type="molecule type" value="Genomic_DNA"/>
</dbReference>
<evidence type="ECO:0000313" key="1">
    <source>
        <dbReference type="EMBL" id="KAK2165865.1"/>
    </source>
</evidence>
<sequence>MMPPHVYPCPPQTTGLAQPTQSAFLQQPPPDHCTVAPPDAHIPHPPMTQYSFIGGHPQEIAPLLNTTVGSPHPAMSGMYRVSQGPNDIPELGRQGCDKDQPHEDQVWVTHWLRQHQHFRRRKSKSQQRITIPEARSKLQAAVLLSDKLKQCCNELERETLPTEKEREDLCREVEQIKV</sequence>
<protein>
    <submittedName>
        <fullName evidence="1">Uncharacterized protein</fullName>
    </submittedName>
</protein>
<dbReference type="AlphaFoldDB" id="A0AAD9NDD3"/>
<name>A0AAD9NDD3_RIDPI</name>
<evidence type="ECO:0000313" key="2">
    <source>
        <dbReference type="Proteomes" id="UP001209878"/>
    </source>
</evidence>
<gene>
    <name evidence="1" type="ORF">NP493_1346g00016</name>
</gene>
<proteinExistence type="predicted"/>
<accession>A0AAD9NDD3</accession>
<organism evidence="1 2">
    <name type="scientific">Ridgeia piscesae</name>
    <name type="common">Tubeworm</name>
    <dbReference type="NCBI Taxonomy" id="27915"/>
    <lineage>
        <taxon>Eukaryota</taxon>
        <taxon>Metazoa</taxon>
        <taxon>Spiralia</taxon>
        <taxon>Lophotrochozoa</taxon>
        <taxon>Annelida</taxon>
        <taxon>Polychaeta</taxon>
        <taxon>Sedentaria</taxon>
        <taxon>Canalipalpata</taxon>
        <taxon>Sabellida</taxon>
        <taxon>Siboglinidae</taxon>
        <taxon>Ridgeia</taxon>
    </lineage>
</organism>
<dbReference type="Proteomes" id="UP001209878">
    <property type="component" value="Unassembled WGS sequence"/>
</dbReference>